<evidence type="ECO:0000313" key="14">
    <source>
        <dbReference type="EMBL" id="CAB4657930.1"/>
    </source>
</evidence>
<evidence type="ECO:0000313" key="18">
    <source>
        <dbReference type="EMBL" id="CAB5060414.1"/>
    </source>
</evidence>
<evidence type="ECO:0000256" key="6">
    <source>
        <dbReference type="ARBA" id="ARBA00022692"/>
    </source>
</evidence>
<dbReference type="PROSITE" id="PS01315">
    <property type="entry name" value="CDS"/>
    <property type="match status" value="1"/>
</dbReference>
<evidence type="ECO:0000313" key="15">
    <source>
        <dbReference type="EMBL" id="CAB4748529.1"/>
    </source>
</evidence>
<dbReference type="EMBL" id="CAEZZC010000007">
    <property type="protein sequence ID" value="CAB4748529.1"/>
    <property type="molecule type" value="Genomic_DNA"/>
</dbReference>
<comment type="subcellular location">
    <subcellularLocation>
        <location evidence="1">Cell membrane</location>
        <topology evidence="1">Multi-pass membrane protein</topology>
    </subcellularLocation>
</comment>
<dbReference type="AlphaFoldDB" id="A0A6J7U1Z2"/>
<dbReference type="Pfam" id="PF01148">
    <property type="entry name" value="CTP_transf_1"/>
    <property type="match status" value="1"/>
</dbReference>
<dbReference type="EMBL" id="CAEZWT010000004">
    <property type="protein sequence ID" value="CAB4657930.1"/>
    <property type="molecule type" value="Genomic_DNA"/>
</dbReference>
<dbReference type="EMBL" id="CAFBLE010000008">
    <property type="protein sequence ID" value="CAB4870841.1"/>
    <property type="molecule type" value="Genomic_DNA"/>
</dbReference>
<sequence length="281" mass="30176">MDDLHSINEEINRRAGRKLLPSIGVSLSLVSIVWFTLAYHRELFAALVAIAVVLGIREITRAFAHAGTNISAPAISVGSVALICATWRGGAAGLAVATAVCLPLLLVELLRRGPEGFVGRATATTLSLIYLPFLAGFLILLARPDDGLSRVMTFVVLVGCNDTFGYLVGIVFGRHPMVPKISPKKSWEGFAGSFIFTIIGGALTFHYLLHIHWWVGALVGLMVVFTATSGDLIESAMKRDLSLKDMGSLLPGHGGMLDRLDSVVLSAPAVWLALELVQRYL</sequence>
<evidence type="ECO:0000256" key="11">
    <source>
        <dbReference type="ARBA" id="ARBA00023209"/>
    </source>
</evidence>
<keyword evidence="3" id="KW-1003">Cell membrane</keyword>
<feature type="transmembrane region" description="Helical" evidence="13">
    <location>
        <begin position="19"/>
        <end position="37"/>
    </location>
</feature>
<dbReference type="EMBL" id="CAFBQL010000006">
    <property type="protein sequence ID" value="CAB5060414.1"/>
    <property type="molecule type" value="Genomic_DNA"/>
</dbReference>
<dbReference type="GO" id="GO:0005886">
    <property type="term" value="C:plasma membrane"/>
    <property type="evidence" value="ECO:0007669"/>
    <property type="project" value="UniProtKB-SubCell"/>
</dbReference>
<feature type="transmembrane region" description="Helical" evidence="13">
    <location>
        <begin position="122"/>
        <end position="142"/>
    </location>
</feature>
<evidence type="ECO:0000256" key="4">
    <source>
        <dbReference type="ARBA" id="ARBA00022516"/>
    </source>
</evidence>
<evidence type="ECO:0000256" key="12">
    <source>
        <dbReference type="ARBA" id="ARBA00023264"/>
    </source>
</evidence>
<keyword evidence="10 13" id="KW-0472">Membrane</keyword>
<keyword evidence="9" id="KW-0443">Lipid metabolism</keyword>
<dbReference type="EMBL" id="CAFBMV010000006">
    <property type="protein sequence ID" value="CAB4925034.1"/>
    <property type="molecule type" value="Genomic_DNA"/>
</dbReference>
<evidence type="ECO:0000256" key="2">
    <source>
        <dbReference type="ARBA" id="ARBA00010185"/>
    </source>
</evidence>
<dbReference type="GO" id="GO:0004605">
    <property type="term" value="F:phosphatidate cytidylyltransferase activity"/>
    <property type="evidence" value="ECO:0007669"/>
    <property type="project" value="TreeGrafter"/>
</dbReference>
<evidence type="ECO:0000313" key="17">
    <source>
        <dbReference type="EMBL" id="CAB4925034.1"/>
    </source>
</evidence>
<feature type="transmembrane region" description="Helical" evidence="13">
    <location>
        <begin position="211"/>
        <end position="233"/>
    </location>
</feature>
<keyword evidence="8 13" id="KW-1133">Transmembrane helix</keyword>
<organism evidence="18">
    <name type="scientific">freshwater metagenome</name>
    <dbReference type="NCBI Taxonomy" id="449393"/>
    <lineage>
        <taxon>unclassified sequences</taxon>
        <taxon>metagenomes</taxon>
        <taxon>ecological metagenomes</taxon>
    </lineage>
</organism>
<protein>
    <submittedName>
        <fullName evidence="18">Unannotated protein</fullName>
    </submittedName>
</protein>
<evidence type="ECO:0000256" key="8">
    <source>
        <dbReference type="ARBA" id="ARBA00022989"/>
    </source>
</evidence>
<dbReference type="GO" id="GO:0016024">
    <property type="term" value="P:CDP-diacylglycerol biosynthetic process"/>
    <property type="evidence" value="ECO:0007669"/>
    <property type="project" value="TreeGrafter"/>
</dbReference>
<keyword evidence="12" id="KW-1208">Phospholipid metabolism</keyword>
<evidence type="ECO:0000256" key="3">
    <source>
        <dbReference type="ARBA" id="ARBA00022475"/>
    </source>
</evidence>
<evidence type="ECO:0000256" key="9">
    <source>
        <dbReference type="ARBA" id="ARBA00023098"/>
    </source>
</evidence>
<evidence type="ECO:0000313" key="16">
    <source>
        <dbReference type="EMBL" id="CAB4870841.1"/>
    </source>
</evidence>
<keyword evidence="11" id="KW-0594">Phospholipid biosynthesis</keyword>
<evidence type="ECO:0000256" key="7">
    <source>
        <dbReference type="ARBA" id="ARBA00022695"/>
    </source>
</evidence>
<feature type="transmembrane region" description="Helical" evidence="13">
    <location>
        <begin position="154"/>
        <end position="174"/>
    </location>
</feature>
<evidence type="ECO:0000256" key="13">
    <source>
        <dbReference type="SAM" id="Phobius"/>
    </source>
</evidence>
<keyword evidence="6 13" id="KW-0812">Transmembrane</keyword>
<dbReference type="PANTHER" id="PTHR46382:SF1">
    <property type="entry name" value="PHOSPHATIDATE CYTIDYLYLTRANSFERASE"/>
    <property type="match status" value="1"/>
</dbReference>
<name>A0A6J7U1Z2_9ZZZZ</name>
<accession>A0A6J7U1Z2</accession>
<evidence type="ECO:0000256" key="10">
    <source>
        <dbReference type="ARBA" id="ARBA00023136"/>
    </source>
</evidence>
<feature type="transmembrane region" description="Helical" evidence="13">
    <location>
        <begin position="91"/>
        <end position="110"/>
    </location>
</feature>
<dbReference type="InterPro" id="IPR000374">
    <property type="entry name" value="PC_trans"/>
</dbReference>
<dbReference type="PANTHER" id="PTHR46382">
    <property type="entry name" value="PHOSPHATIDATE CYTIDYLYLTRANSFERASE"/>
    <property type="match status" value="1"/>
</dbReference>
<evidence type="ECO:0000256" key="1">
    <source>
        <dbReference type="ARBA" id="ARBA00004651"/>
    </source>
</evidence>
<evidence type="ECO:0000256" key="5">
    <source>
        <dbReference type="ARBA" id="ARBA00022679"/>
    </source>
</evidence>
<comment type="similarity">
    <text evidence="2">Belongs to the CDS family.</text>
</comment>
<keyword evidence="7" id="KW-0548">Nucleotidyltransferase</keyword>
<proteinExistence type="inferred from homology"/>
<reference evidence="18" key="1">
    <citation type="submission" date="2020-05" db="EMBL/GenBank/DDBJ databases">
        <authorList>
            <person name="Chiriac C."/>
            <person name="Salcher M."/>
            <person name="Ghai R."/>
            <person name="Kavagutti S V."/>
        </authorList>
    </citation>
    <scope>NUCLEOTIDE SEQUENCE</scope>
</reference>
<keyword evidence="5" id="KW-0808">Transferase</keyword>
<keyword evidence="4" id="KW-0444">Lipid biosynthesis</keyword>
<gene>
    <name evidence="14" type="ORF">UFOPK2289_00285</name>
    <name evidence="15" type="ORF">UFOPK2822_00661</name>
    <name evidence="16" type="ORF">UFOPK3346_01024</name>
    <name evidence="17" type="ORF">UFOPK3670_00910</name>
    <name evidence="18" type="ORF">UFOPK4308_01012</name>
</gene>
<feature type="transmembrane region" description="Helical" evidence="13">
    <location>
        <begin position="186"/>
        <end position="205"/>
    </location>
</feature>